<feature type="transmembrane region" description="Helical" evidence="12">
    <location>
        <begin position="209"/>
        <end position="232"/>
    </location>
</feature>
<dbReference type="InterPro" id="IPR030457">
    <property type="entry name" value="ELO_CS"/>
</dbReference>
<dbReference type="EC" id="2.3.1.-" evidence="12"/>
<evidence type="ECO:0000256" key="8">
    <source>
        <dbReference type="ARBA" id="ARBA00023098"/>
    </source>
</evidence>
<dbReference type="GO" id="GO:0034625">
    <property type="term" value="P:fatty acid elongation, monounsaturated fatty acid"/>
    <property type="evidence" value="ECO:0007669"/>
    <property type="project" value="TreeGrafter"/>
</dbReference>
<keyword evidence="7 12" id="KW-1133">Transmembrane helix</keyword>
<gene>
    <name evidence="13" type="ORF">PROFUN_14497</name>
</gene>
<keyword evidence="8 12" id="KW-0443">Lipid metabolism</keyword>
<comment type="similarity">
    <text evidence="2 12">Belongs to the ELO family.</text>
</comment>
<keyword evidence="9 12" id="KW-0472">Membrane</keyword>
<dbReference type="PANTHER" id="PTHR11157">
    <property type="entry name" value="FATTY ACID ACYL TRANSFERASE-RELATED"/>
    <property type="match status" value="1"/>
</dbReference>
<evidence type="ECO:0000256" key="7">
    <source>
        <dbReference type="ARBA" id="ARBA00022989"/>
    </source>
</evidence>
<evidence type="ECO:0000313" key="13">
    <source>
        <dbReference type="EMBL" id="PRP77097.1"/>
    </source>
</evidence>
<feature type="transmembrane region" description="Helical" evidence="12">
    <location>
        <begin position="176"/>
        <end position="197"/>
    </location>
</feature>
<dbReference type="GO" id="GO:0005789">
    <property type="term" value="C:endoplasmic reticulum membrane"/>
    <property type="evidence" value="ECO:0007669"/>
    <property type="project" value="TreeGrafter"/>
</dbReference>
<keyword evidence="6 12" id="KW-0276">Fatty acid metabolism</keyword>
<keyword evidence="3 12" id="KW-0444">Lipid biosynthesis</keyword>
<keyword evidence="4 12" id="KW-0808">Transferase</keyword>
<name>A0A2P6MZH0_9EUKA</name>
<dbReference type="PANTHER" id="PTHR11157:SF134">
    <property type="entry name" value="ELONGATION OF FATTY ACIDS PROTEIN 1-RELATED"/>
    <property type="match status" value="1"/>
</dbReference>
<organism evidence="13 14">
    <name type="scientific">Planoprotostelium fungivorum</name>
    <dbReference type="NCBI Taxonomy" id="1890364"/>
    <lineage>
        <taxon>Eukaryota</taxon>
        <taxon>Amoebozoa</taxon>
        <taxon>Evosea</taxon>
        <taxon>Variosea</taxon>
        <taxon>Cavosteliida</taxon>
        <taxon>Cavosteliaceae</taxon>
        <taxon>Planoprotostelium</taxon>
    </lineage>
</organism>
<evidence type="ECO:0000256" key="12">
    <source>
        <dbReference type="RuleBase" id="RU361115"/>
    </source>
</evidence>
<keyword evidence="10 12" id="KW-0275">Fatty acid biosynthesis</keyword>
<dbReference type="GO" id="GO:0042761">
    <property type="term" value="P:very long-chain fatty acid biosynthetic process"/>
    <property type="evidence" value="ECO:0007669"/>
    <property type="project" value="TreeGrafter"/>
</dbReference>
<evidence type="ECO:0000256" key="4">
    <source>
        <dbReference type="ARBA" id="ARBA00022679"/>
    </source>
</evidence>
<comment type="subcellular location">
    <subcellularLocation>
        <location evidence="1">Membrane</location>
        <topology evidence="1">Multi-pass membrane protein</topology>
    </subcellularLocation>
</comment>
<dbReference type="AlphaFoldDB" id="A0A2P6MZH0"/>
<feature type="transmembrane region" description="Helical" evidence="12">
    <location>
        <begin position="125"/>
        <end position="145"/>
    </location>
</feature>
<comment type="catalytic activity">
    <reaction evidence="12">
        <text>an acyl-CoA + malonyl-CoA + H(+) = a 3-oxoacyl-CoA + CO2 + CoA</text>
        <dbReference type="Rhea" id="RHEA:50252"/>
        <dbReference type="ChEBI" id="CHEBI:15378"/>
        <dbReference type="ChEBI" id="CHEBI:16526"/>
        <dbReference type="ChEBI" id="CHEBI:57287"/>
        <dbReference type="ChEBI" id="CHEBI:57384"/>
        <dbReference type="ChEBI" id="CHEBI:58342"/>
        <dbReference type="ChEBI" id="CHEBI:90726"/>
    </reaction>
    <physiologicalReaction direction="left-to-right" evidence="12">
        <dbReference type="Rhea" id="RHEA:50253"/>
    </physiologicalReaction>
</comment>
<dbReference type="GO" id="GO:0009922">
    <property type="term" value="F:fatty acid elongase activity"/>
    <property type="evidence" value="ECO:0007669"/>
    <property type="project" value="UniProtKB-EC"/>
</dbReference>
<feature type="transmembrane region" description="Helical" evidence="12">
    <location>
        <begin position="244"/>
        <end position="265"/>
    </location>
</feature>
<evidence type="ECO:0000313" key="14">
    <source>
        <dbReference type="Proteomes" id="UP000241769"/>
    </source>
</evidence>
<comment type="caution">
    <text evidence="13">The sequence shown here is derived from an EMBL/GenBank/DDBJ whole genome shotgun (WGS) entry which is preliminary data.</text>
</comment>
<dbReference type="Proteomes" id="UP000241769">
    <property type="component" value="Unassembled WGS sequence"/>
</dbReference>
<feature type="transmembrane region" description="Helical" evidence="12">
    <location>
        <begin position="78"/>
        <end position="100"/>
    </location>
</feature>
<feature type="transmembrane region" description="Helical" evidence="12">
    <location>
        <begin position="152"/>
        <end position="170"/>
    </location>
</feature>
<sequence length="282" mass="33308">MSWCRREESPQLTVNQAINRIFSEYSDDFKYRGDLPLANWTYCLSAVGTYLVIIFALKKFMANREAFKLSGVVPLHNSILCIWSLAMLLGIIYELVRIYLSETQDKTLLYFCDPEHRLAKGKQVWWFYIFFLSKSYELLDTVIIVLKKRPIIFLHVYHHCITLILTFVMLEHETGVQWMAISANAAVHVPMYFYYALSSVGYSPWWKRYITQFQIIQFVCDLIANFIGFWFIFHDGRKCAGHPFSWIFGQSVLLSFLLLFINFFVKTYSKKPEARRPTKKEN</sequence>
<reference evidence="13 14" key="1">
    <citation type="journal article" date="2018" name="Genome Biol. Evol.">
        <title>Multiple Roots of Fruiting Body Formation in Amoebozoa.</title>
        <authorList>
            <person name="Hillmann F."/>
            <person name="Forbes G."/>
            <person name="Novohradska S."/>
            <person name="Ferling I."/>
            <person name="Riege K."/>
            <person name="Groth M."/>
            <person name="Westermann M."/>
            <person name="Marz M."/>
            <person name="Spaller T."/>
            <person name="Winckler T."/>
            <person name="Schaap P."/>
            <person name="Glockner G."/>
        </authorList>
    </citation>
    <scope>NUCLEOTIDE SEQUENCE [LARGE SCALE GENOMIC DNA]</scope>
    <source>
        <strain evidence="13 14">Jena</strain>
    </source>
</reference>
<dbReference type="EMBL" id="MDYQ01000281">
    <property type="protein sequence ID" value="PRP77097.1"/>
    <property type="molecule type" value="Genomic_DNA"/>
</dbReference>
<proteinExistence type="inferred from homology"/>
<evidence type="ECO:0000256" key="1">
    <source>
        <dbReference type="ARBA" id="ARBA00004141"/>
    </source>
</evidence>
<evidence type="ECO:0000256" key="11">
    <source>
        <dbReference type="ARBA" id="ARBA00047375"/>
    </source>
</evidence>
<dbReference type="STRING" id="1890364.A0A2P6MZH0"/>
<evidence type="ECO:0000256" key="10">
    <source>
        <dbReference type="ARBA" id="ARBA00023160"/>
    </source>
</evidence>
<feature type="transmembrane region" description="Helical" evidence="12">
    <location>
        <begin position="37"/>
        <end position="57"/>
    </location>
</feature>
<evidence type="ECO:0000256" key="3">
    <source>
        <dbReference type="ARBA" id="ARBA00022516"/>
    </source>
</evidence>
<evidence type="ECO:0000256" key="5">
    <source>
        <dbReference type="ARBA" id="ARBA00022692"/>
    </source>
</evidence>
<accession>A0A2P6MZH0</accession>
<dbReference type="InterPro" id="IPR002076">
    <property type="entry name" value="ELO_fam"/>
</dbReference>
<dbReference type="FunCoup" id="A0A2P6MZH0">
    <property type="interactions" value="58"/>
</dbReference>
<dbReference type="GO" id="GO:0019367">
    <property type="term" value="P:fatty acid elongation, saturated fatty acid"/>
    <property type="evidence" value="ECO:0007669"/>
    <property type="project" value="TreeGrafter"/>
</dbReference>
<protein>
    <recommendedName>
        <fullName evidence="12">Elongation of fatty acids protein</fullName>
        <ecNumber evidence="12">2.3.1.-</ecNumber>
    </recommendedName>
</protein>
<keyword evidence="5 12" id="KW-0812">Transmembrane</keyword>
<dbReference type="InParanoid" id="A0A2P6MZH0"/>
<evidence type="ECO:0000256" key="2">
    <source>
        <dbReference type="ARBA" id="ARBA00007263"/>
    </source>
</evidence>
<evidence type="ECO:0000256" key="9">
    <source>
        <dbReference type="ARBA" id="ARBA00023136"/>
    </source>
</evidence>
<dbReference type="OrthoDB" id="434092at2759"/>
<dbReference type="PROSITE" id="PS01188">
    <property type="entry name" value="ELO"/>
    <property type="match status" value="1"/>
</dbReference>
<dbReference type="GO" id="GO:0034626">
    <property type="term" value="P:fatty acid elongation, polyunsaturated fatty acid"/>
    <property type="evidence" value="ECO:0007669"/>
    <property type="project" value="TreeGrafter"/>
</dbReference>
<dbReference type="Pfam" id="PF01151">
    <property type="entry name" value="ELO"/>
    <property type="match status" value="1"/>
</dbReference>
<evidence type="ECO:0000256" key="6">
    <source>
        <dbReference type="ARBA" id="ARBA00022832"/>
    </source>
</evidence>
<dbReference type="GO" id="GO:0030148">
    <property type="term" value="P:sphingolipid biosynthetic process"/>
    <property type="evidence" value="ECO:0007669"/>
    <property type="project" value="TreeGrafter"/>
</dbReference>
<keyword evidence="14" id="KW-1185">Reference proteome</keyword>
<comment type="catalytic activity">
    <reaction evidence="11">
        <text>a very-long-chain acyl-CoA + malonyl-CoA + H(+) = a very-long-chain 3-oxoacyl-CoA + CO2 + CoA</text>
        <dbReference type="Rhea" id="RHEA:32727"/>
        <dbReference type="ChEBI" id="CHEBI:15378"/>
        <dbReference type="ChEBI" id="CHEBI:16526"/>
        <dbReference type="ChEBI" id="CHEBI:57287"/>
        <dbReference type="ChEBI" id="CHEBI:57384"/>
        <dbReference type="ChEBI" id="CHEBI:90725"/>
        <dbReference type="ChEBI" id="CHEBI:90736"/>
        <dbReference type="EC" id="2.3.1.199"/>
    </reaction>
</comment>